<dbReference type="InterPro" id="IPR014710">
    <property type="entry name" value="RmlC-like_jellyroll"/>
</dbReference>
<dbReference type="InterPro" id="IPR013785">
    <property type="entry name" value="Aldolase_TIM"/>
</dbReference>
<dbReference type="Gene3D" id="2.60.120.10">
    <property type="entry name" value="Jelly Rolls"/>
    <property type="match status" value="1"/>
</dbReference>
<evidence type="ECO:0000313" key="3">
    <source>
        <dbReference type="EMBL" id="PIP29098.1"/>
    </source>
</evidence>
<evidence type="ECO:0000259" key="1">
    <source>
        <dbReference type="Pfam" id="PF03102"/>
    </source>
</evidence>
<evidence type="ECO:0008006" key="5">
    <source>
        <dbReference type="Google" id="ProtNLM"/>
    </source>
</evidence>
<dbReference type="EMBL" id="PCRX01000017">
    <property type="protein sequence ID" value="PIP29098.1"/>
    <property type="molecule type" value="Genomic_DNA"/>
</dbReference>
<reference evidence="3 4" key="1">
    <citation type="submission" date="2017-09" db="EMBL/GenBank/DDBJ databases">
        <title>Depth-based differentiation of microbial function through sediment-hosted aquifers and enrichment of novel symbionts in the deep terrestrial subsurface.</title>
        <authorList>
            <person name="Probst A.J."/>
            <person name="Ladd B."/>
            <person name="Jarett J.K."/>
            <person name="Geller-Mcgrath D.E."/>
            <person name="Sieber C.M."/>
            <person name="Emerson J.B."/>
            <person name="Anantharaman K."/>
            <person name="Thomas B.C."/>
            <person name="Malmstrom R."/>
            <person name="Stieglmeier M."/>
            <person name="Klingl A."/>
            <person name="Woyke T."/>
            <person name="Ryan C.M."/>
            <person name="Banfield J.F."/>
        </authorList>
    </citation>
    <scope>NUCLEOTIDE SEQUENCE [LARGE SCALE GENOMIC DNA]</scope>
    <source>
        <strain evidence="3">CG23_combo_of_CG06-09_8_20_14_all_39_39</strain>
    </source>
</reference>
<dbReference type="Gene3D" id="3.90.1210.10">
    <property type="entry name" value="Antifreeze-like/N-acetylneuraminic acid synthase C-terminal domain"/>
    <property type="match status" value="1"/>
</dbReference>
<dbReference type="SUPFAM" id="SSF51569">
    <property type="entry name" value="Aldolase"/>
    <property type="match status" value="1"/>
</dbReference>
<evidence type="ECO:0000313" key="4">
    <source>
        <dbReference type="Proteomes" id="UP000231235"/>
    </source>
</evidence>
<dbReference type="PANTHER" id="PTHR42966:SF1">
    <property type="entry name" value="SIALIC ACID SYNTHASE"/>
    <property type="match status" value="1"/>
</dbReference>
<feature type="domain" description="Cupin type-2" evidence="2">
    <location>
        <begin position="664"/>
        <end position="716"/>
    </location>
</feature>
<proteinExistence type="predicted"/>
<organism evidence="3 4">
    <name type="scientific">Candidatus Kuenenbacteria bacterium CG23_combo_of_CG06-09_8_20_14_all_39_39</name>
    <dbReference type="NCBI Taxonomy" id="1974623"/>
    <lineage>
        <taxon>Bacteria</taxon>
        <taxon>Candidatus Kueneniibacteriota</taxon>
    </lineage>
</organism>
<comment type="caution">
    <text evidence="3">The sequence shown here is derived from an EMBL/GenBank/DDBJ whole genome shotgun (WGS) entry which is preliminary data.</text>
</comment>
<dbReference type="Gene3D" id="3.20.20.70">
    <property type="entry name" value="Aldolase class I"/>
    <property type="match status" value="1"/>
</dbReference>
<dbReference type="Pfam" id="PF03102">
    <property type="entry name" value="NeuB"/>
    <property type="match status" value="1"/>
</dbReference>
<dbReference type="Proteomes" id="UP000231235">
    <property type="component" value="Unassembled WGS sequence"/>
</dbReference>
<evidence type="ECO:0000259" key="2">
    <source>
        <dbReference type="Pfam" id="PF07883"/>
    </source>
</evidence>
<dbReference type="CDD" id="cd02513">
    <property type="entry name" value="CMP-NeuAc_Synthase"/>
    <property type="match status" value="1"/>
</dbReference>
<dbReference type="Pfam" id="PF07883">
    <property type="entry name" value="Cupin_2"/>
    <property type="match status" value="1"/>
</dbReference>
<dbReference type="InterPro" id="IPR029044">
    <property type="entry name" value="Nucleotide-diphossugar_trans"/>
</dbReference>
<dbReference type="GO" id="GO:0047444">
    <property type="term" value="F:N-acylneuraminate-9-phosphate synthase activity"/>
    <property type="evidence" value="ECO:0007669"/>
    <property type="project" value="TreeGrafter"/>
</dbReference>
<accession>A0A2G9Z9S1</accession>
<dbReference type="InterPro" id="IPR003329">
    <property type="entry name" value="Cytidylyl_trans"/>
</dbReference>
<feature type="domain" description="PseI/NeuA/B-like" evidence="1">
    <location>
        <begin position="301"/>
        <end position="518"/>
    </location>
</feature>
<dbReference type="InterPro" id="IPR011051">
    <property type="entry name" value="RmlC_Cupin_sf"/>
</dbReference>
<dbReference type="Pfam" id="PF02348">
    <property type="entry name" value="CTP_transf_3"/>
    <property type="match status" value="1"/>
</dbReference>
<dbReference type="GO" id="GO:0016051">
    <property type="term" value="P:carbohydrate biosynthetic process"/>
    <property type="evidence" value="ECO:0007669"/>
    <property type="project" value="InterPro"/>
</dbReference>
<dbReference type="SUPFAM" id="SSF53448">
    <property type="entry name" value="Nucleotide-diphospho-sugar transferases"/>
    <property type="match status" value="1"/>
</dbReference>
<name>A0A2G9Z9S1_9BACT</name>
<dbReference type="AlphaFoldDB" id="A0A2G9Z9S1"/>
<protein>
    <recommendedName>
        <fullName evidence="5">Sialic acid synthase</fullName>
    </recommendedName>
</protein>
<dbReference type="InterPro" id="IPR051690">
    <property type="entry name" value="PseI-like"/>
</dbReference>
<gene>
    <name evidence="3" type="ORF">COX28_00940</name>
</gene>
<dbReference type="InterPro" id="IPR013096">
    <property type="entry name" value="Cupin_2"/>
</dbReference>
<sequence length="770" mass="87891">MEILAIIPGRGGSKGVPGKNIKMLLGKPLIAWTIEEAKKSKYLTRIMVSTDSQEIADIAKQYGAEVPFLRPVEISGDLATDVEFLLHALDFLKEKENYEPEIILRLPPTSPLRTAAHIDEGIQKLIDTPEADAVRPMTEVPKHPYKFWKISADERFVEPFLDKNFTGMDEPYNMPRQSLPKVYVHSGAMDVMRLKTIRGMKSTSGKKLAYFYMRPEDSVNIDNELDFKLAENILKKRLNINDHSSVPTFTKKEIVNREQKFNFENFIIFEMANNHQGSLEHGLKIINTVADISRRYELKSAVKFQFRHIDTIIHPDHKENSNNKHIPRFLSTRLTEDEYRTLFNQIKSHGLLTIATPFDELSVDMLERLGIEIIKIGSCSAQDWPLLQRVAKTGKPVICSTGGLEIKDIDKVVSFFQHRGVNFALEHCVAIYPTPNEQFHLNQLELMKNRYPHITIGFSTHESPDNLSVIGLAYAKGARIFEKHIGFLTADIKLNAYSANPEQAENWIKALQAAMVICGGTGEREITAAEIADLNSLQRGVFARKSIKTGDPIKDQDVFFALPWQVGQLTSGQFQENLIADKDYNVNQPLNVSLRQDKLTKKDIVYASIHAIKGMLNEAKIPIGYDFSVELSHHYGLERFREFGCTIIEVINREYAKKIIVQLPGQYNPNHYHQKKDETFQVLSGAMTVEVEDRHKMLQPGDVLWIPRGVWHSFGTEQGVIFEEISSTSYGDDSYYANKKIVDTPREQRKTRLINWGRHQFDEFIGVKYL</sequence>
<dbReference type="SUPFAM" id="SSF51182">
    <property type="entry name" value="RmlC-like cupins"/>
    <property type="match status" value="1"/>
</dbReference>
<dbReference type="PANTHER" id="PTHR42966">
    <property type="entry name" value="N-ACETYLNEURAMINATE SYNTHASE"/>
    <property type="match status" value="1"/>
</dbReference>
<dbReference type="Gene3D" id="3.90.550.10">
    <property type="entry name" value="Spore Coat Polysaccharide Biosynthesis Protein SpsA, Chain A"/>
    <property type="match status" value="1"/>
</dbReference>
<dbReference type="InterPro" id="IPR013132">
    <property type="entry name" value="PseI/NeuA/B-like_N"/>
</dbReference>